<dbReference type="RefSeq" id="WP_225405914.1">
    <property type="nucleotide sequence ID" value="NZ_JAYJJR010000002.1"/>
</dbReference>
<accession>A0ABU5XDN4</accession>
<evidence type="ECO:0000313" key="2">
    <source>
        <dbReference type="Proteomes" id="UP001299596"/>
    </source>
</evidence>
<organism evidence="1 2">
    <name type="scientific">[Mycobacterium] crassicus</name>
    <dbReference type="NCBI Taxonomy" id="2872309"/>
    <lineage>
        <taxon>Bacteria</taxon>
        <taxon>Bacillati</taxon>
        <taxon>Actinomycetota</taxon>
        <taxon>Actinomycetes</taxon>
        <taxon>Mycobacteriales</taxon>
        <taxon>Mycobacteriaceae</taxon>
        <taxon>Mycolicibacter</taxon>
    </lineage>
</organism>
<dbReference type="EMBL" id="JAYJJR010000002">
    <property type="protein sequence ID" value="MEB3020423.1"/>
    <property type="molecule type" value="Genomic_DNA"/>
</dbReference>
<reference evidence="1 2" key="1">
    <citation type="submission" date="2023-12" db="EMBL/GenBank/DDBJ databases">
        <title>Description of new species of Mycobacterium terrae complex isolated from sewage at the Sao Paulo Zoological Park Foundation in Brazil.</title>
        <authorList>
            <person name="Romagnoli C.L."/>
            <person name="Conceicao E.C."/>
            <person name="Machado E."/>
            <person name="Barreto L.B.P.F."/>
            <person name="Sharma A."/>
            <person name="Silva N.M."/>
            <person name="Marques L.E."/>
            <person name="Juliana M.A."/>
            <person name="Lourenco M.C.S."/>
            <person name="Digiampietri L.A."/>
            <person name="Suffys P.N."/>
            <person name="Viana-Niero C."/>
        </authorList>
    </citation>
    <scope>NUCLEOTIDE SEQUENCE [LARGE SCALE GENOMIC DNA]</scope>
    <source>
        <strain evidence="1 2">MYC098</strain>
    </source>
</reference>
<sequence>MPHIAAVSPTTHRLVAAGIAAAVPLATWMFVATSAAAQNTPHVAIPILLSSTVDLSGTQEYLYNPDAPLDVNFIHGTSQITAEGWLGALHGDTPLVFHDSPAAAAALNWDQLVGLMTIGQLSDAEVQHPTSVLSATGDYIPAITSTIGVNVTDDTTATQLLTGAINEANITTTSLQNLDNLLIAQTPHIGLGITDQVGATGDLLSFQEDINGSINALNNALDPATLSAYDSNHFLDAMLHGLLVSETNMNSVASDVAAQFAAGNLSHLAADDAAILTNSLAEYGYMQGIVGFFSFENTFNDVSSWFSAL</sequence>
<proteinExistence type="predicted"/>
<keyword evidence="2" id="KW-1185">Reference proteome</keyword>
<name>A0ABU5XDN4_9MYCO</name>
<evidence type="ECO:0000313" key="1">
    <source>
        <dbReference type="EMBL" id="MEB3020423.1"/>
    </source>
</evidence>
<gene>
    <name evidence="1" type="ORF">K6T79_05125</name>
</gene>
<dbReference type="Proteomes" id="UP001299596">
    <property type="component" value="Unassembled WGS sequence"/>
</dbReference>
<protein>
    <submittedName>
        <fullName evidence="1">Uncharacterized protein</fullName>
    </submittedName>
</protein>
<comment type="caution">
    <text evidence="1">The sequence shown here is derived from an EMBL/GenBank/DDBJ whole genome shotgun (WGS) entry which is preliminary data.</text>
</comment>